<keyword evidence="3" id="KW-1185">Reference proteome</keyword>
<dbReference type="NCBIfam" id="TIGR00778">
    <property type="entry name" value="ahpD_dom"/>
    <property type="match status" value="1"/>
</dbReference>
<dbReference type="PATRIC" id="fig|1158612.3.peg.3152"/>
<dbReference type="eggNOG" id="COG2128">
    <property type="taxonomic scope" value="Bacteria"/>
</dbReference>
<dbReference type="GO" id="GO:0051920">
    <property type="term" value="F:peroxiredoxin activity"/>
    <property type="evidence" value="ECO:0007669"/>
    <property type="project" value="InterPro"/>
</dbReference>
<dbReference type="InterPro" id="IPR003779">
    <property type="entry name" value="CMD-like"/>
</dbReference>
<dbReference type="Proteomes" id="UP000013840">
    <property type="component" value="Unassembled WGS sequence"/>
</dbReference>
<dbReference type="RefSeq" id="WP_010773257.1">
    <property type="nucleotide sequence ID" value="NZ_KB946335.1"/>
</dbReference>
<name>R3TMM8_9ENTE</name>
<dbReference type="PANTHER" id="PTHR34846:SF10">
    <property type="entry name" value="CYTOPLASMIC PROTEIN"/>
    <property type="match status" value="1"/>
</dbReference>
<dbReference type="InterPro" id="IPR004675">
    <property type="entry name" value="AhpD_core"/>
</dbReference>
<dbReference type="Pfam" id="PF02627">
    <property type="entry name" value="CMD"/>
    <property type="match status" value="1"/>
</dbReference>
<reference evidence="2 3" key="1">
    <citation type="submission" date="2013-02" db="EMBL/GenBank/DDBJ databases">
        <title>The Genome Sequence of Enterococcus caccae BAA-1240.</title>
        <authorList>
            <consortium name="The Broad Institute Genome Sequencing Platform"/>
            <consortium name="The Broad Institute Genome Sequencing Center for Infectious Disease"/>
            <person name="Earl A.M."/>
            <person name="Gilmore M.S."/>
            <person name="Lebreton F."/>
            <person name="Walker B."/>
            <person name="Young S.K."/>
            <person name="Zeng Q."/>
            <person name="Gargeya S."/>
            <person name="Fitzgerald M."/>
            <person name="Haas B."/>
            <person name="Abouelleil A."/>
            <person name="Alvarado L."/>
            <person name="Arachchi H.M."/>
            <person name="Berlin A.M."/>
            <person name="Chapman S.B."/>
            <person name="Dewar J."/>
            <person name="Goldberg J."/>
            <person name="Griggs A."/>
            <person name="Gujja S."/>
            <person name="Hansen M."/>
            <person name="Howarth C."/>
            <person name="Imamovic A."/>
            <person name="Larimer J."/>
            <person name="McCowan C."/>
            <person name="Murphy C."/>
            <person name="Neiman D."/>
            <person name="Pearson M."/>
            <person name="Priest M."/>
            <person name="Roberts A."/>
            <person name="Saif S."/>
            <person name="Shea T."/>
            <person name="Sisk P."/>
            <person name="Sykes S."/>
            <person name="Wortman J."/>
            <person name="Nusbaum C."/>
            <person name="Birren B."/>
        </authorList>
    </citation>
    <scope>NUCLEOTIDE SEQUENCE [LARGE SCALE GENOMIC DNA]</scope>
    <source>
        <strain evidence="2 3">ATCC BAA-1240</strain>
    </source>
</reference>
<accession>R3TMM8</accession>
<evidence type="ECO:0000259" key="1">
    <source>
        <dbReference type="Pfam" id="PF02627"/>
    </source>
</evidence>
<sequence>MTSTRFLLPKENKTAYQKIAELDQIGKSGSINEKLQELIKIYASQLNSCVFCIDMHSKDALAKGEKLQRIIGLTSWEEASFYTAEERAVLAFTKEVTLIQQGGVRDETYHELQKYYSEKEIGELLILVGTINIYNRIGVTTRLQPKIDQ</sequence>
<dbReference type="EMBL" id="AJAU01000024">
    <property type="protein sequence ID" value="EOL42774.1"/>
    <property type="molecule type" value="Genomic_DNA"/>
</dbReference>
<dbReference type="AlphaFoldDB" id="R3TMM8"/>
<keyword evidence="2" id="KW-0560">Oxidoreductase</keyword>
<proteinExistence type="predicted"/>
<gene>
    <name evidence="2" type="ORF">UC7_03182</name>
</gene>
<dbReference type="STRING" id="317735.RU98_GL000356"/>
<protein>
    <submittedName>
        <fullName evidence="2">Alkylhydroperoxidase AhpD family core domain-containing protein</fullName>
    </submittedName>
</protein>
<feature type="domain" description="Carboxymuconolactone decarboxylase-like" evidence="1">
    <location>
        <begin position="25"/>
        <end position="95"/>
    </location>
</feature>
<dbReference type="SUPFAM" id="SSF69118">
    <property type="entry name" value="AhpD-like"/>
    <property type="match status" value="1"/>
</dbReference>
<dbReference type="InterPro" id="IPR029032">
    <property type="entry name" value="AhpD-like"/>
</dbReference>
<dbReference type="PANTHER" id="PTHR34846">
    <property type="entry name" value="4-CARBOXYMUCONOLACTONE DECARBOXYLASE FAMILY PROTEIN (AFU_ORTHOLOGUE AFUA_6G11590)"/>
    <property type="match status" value="1"/>
</dbReference>
<comment type="caution">
    <text evidence="2">The sequence shown here is derived from an EMBL/GenBank/DDBJ whole genome shotgun (WGS) entry which is preliminary data.</text>
</comment>
<organism evidence="2 3">
    <name type="scientific">Enterococcus caccae ATCC BAA-1240</name>
    <dbReference type="NCBI Taxonomy" id="1158612"/>
    <lineage>
        <taxon>Bacteria</taxon>
        <taxon>Bacillati</taxon>
        <taxon>Bacillota</taxon>
        <taxon>Bacilli</taxon>
        <taxon>Lactobacillales</taxon>
        <taxon>Enterococcaceae</taxon>
        <taxon>Enterococcus</taxon>
    </lineage>
</organism>
<keyword evidence="2" id="KW-0575">Peroxidase</keyword>
<evidence type="ECO:0000313" key="3">
    <source>
        <dbReference type="Proteomes" id="UP000013840"/>
    </source>
</evidence>
<dbReference type="OrthoDB" id="9801997at2"/>
<evidence type="ECO:0000313" key="2">
    <source>
        <dbReference type="EMBL" id="EOL42774.1"/>
    </source>
</evidence>
<dbReference type="Gene3D" id="1.20.1290.10">
    <property type="entry name" value="AhpD-like"/>
    <property type="match status" value="1"/>
</dbReference>